<dbReference type="InterPro" id="IPR022998">
    <property type="entry name" value="ThiamineP_synth_TenI"/>
</dbReference>
<protein>
    <submittedName>
        <fullName evidence="4">Thiamine-phosphate pyrophosphorylase</fullName>
    </submittedName>
</protein>
<evidence type="ECO:0000256" key="2">
    <source>
        <dbReference type="ARBA" id="ARBA00022977"/>
    </source>
</evidence>
<dbReference type="GO" id="GO:0009228">
    <property type="term" value="P:thiamine biosynthetic process"/>
    <property type="evidence" value="ECO:0007669"/>
    <property type="project" value="UniProtKB-KW"/>
</dbReference>
<proteinExistence type="predicted"/>
<sequence length="207" mass="21386">MVRYAISAGEYGFPSRGTASLLDQIHRLAAAGVEFLQLREKHLGAGELAALTREILAILAASGAPTRLLISARADVAVATRAHGVHLTSACGGLTAGQIRDLYRMRGLPKPVVSRACHTHSEVLAARNESTDLILFSPVFGKGEMPGTGLPALQEACAVAAYVPVLALGGVTAANASSCLTAGAAGVAGIRLFQGDDFVPTTTRRMP</sequence>
<keyword evidence="2" id="KW-0784">Thiamine biosynthesis</keyword>
<name>A0A1I6LPJ3_9BACT</name>
<dbReference type="GO" id="GO:0004789">
    <property type="term" value="F:thiamine-phosphate diphosphorylase activity"/>
    <property type="evidence" value="ECO:0007669"/>
    <property type="project" value="TreeGrafter"/>
</dbReference>
<dbReference type="AlphaFoldDB" id="A0A1I6LPJ3"/>
<comment type="pathway">
    <text evidence="1">Cofactor biosynthesis; thiamine diphosphate biosynthesis.</text>
</comment>
<dbReference type="RefSeq" id="WP_089837297.1">
    <property type="nucleotide sequence ID" value="NZ_FOZL01000001.1"/>
</dbReference>
<organism evidence="4 5">
    <name type="scientific">Granulicella pectinivorans</name>
    <dbReference type="NCBI Taxonomy" id="474950"/>
    <lineage>
        <taxon>Bacteria</taxon>
        <taxon>Pseudomonadati</taxon>
        <taxon>Acidobacteriota</taxon>
        <taxon>Terriglobia</taxon>
        <taxon>Terriglobales</taxon>
        <taxon>Acidobacteriaceae</taxon>
        <taxon>Granulicella</taxon>
    </lineage>
</organism>
<keyword evidence="5" id="KW-1185">Reference proteome</keyword>
<dbReference type="SUPFAM" id="SSF51391">
    <property type="entry name" value="Thiamin phosphate synthase"/>
    <property type="match status" value="1"/>
</dbReference>
<dbReference type="OrthoDB" id="9812206at2"/>
<accession>A0A1I6LPJ3</accession>
<dbReference type="CDD" id="cd00564">
    <property type="entry name" value="TMP_TenI"/>
    <property type="match status" value="1"/>
</dbReference>
<dbReference type="Pfam" id="PF02581">
    <property type="entry name" value="TMP-TENI"/>
    <property type="match status" value="1"/>
</dbReference>
<gene>
    <name evidence="4" type="ORF">SAMN05421771_1072</name>
</gene>
<feature type="domain" description="Thiamine phosphate synthase/TenI" evidence="3">
    <location>
        <begin position="18"/>
        <end position="191"/>
    </location>
</feature>
<dbReference type="PANTHER" id="PTHR20857:SF15">
    <property type="entry name" value="THIAMINE-PHOSPHATE SYNTHASE"/>
    <property type="match status" value="1"/>
</dbReference>
<dbReference type="Gene3D" id="3.20.20.70">
    <property type="entry name" value="Aldolase class I"/>
    <property type="match status" value="1"/>
</dbReference>
<dbReference type="Proteomes" id="UP000199024">
    <property type="component" value="Unassembled WGS sequence"/>
</dbReference>
<dbReference type="STRING" id="474950.SAMN05421771_1072"/>
<evidence type="ECO:0000313" key="4">
    <source>
        <dbReference type="EMBL" id="SFS05353.1"/>
    </source>
</evidence>
<evidence type="ECO:0000259" key="3">
    <source>
        <dbReference type="Pfam" id="PF02581"/>
    </source>
</evidence>
<dbReference type="EMBL" id="FOZL01000001">
    <property type="protein sequence ID" value="SFS05353.1"/>
    <property type="molecule type" value="Genomic_DNA"/>
</dbReference>
<dbReference type="PANTHER" id="PTHR20857">
    <property type="entry name" value="THIAMINE-PHOSPHATE PYROPHOSPHORYLASE"/>
    <property type="match status" value="1"/>
</dbReference>
<evidence type="ECO:0000256" key="1">
    <source>
        <dbReference type="ARBA" id="ARBA00004948"/>
    </source>
</evidence>
<reference evidence="4 5" key="1">
    <citation type="submission" date="2016-10" db="EMBL/GenBank/DDBJ databases">
        <authorList>
            <person name="de Groot N.N."/>
        </authorList>
    </citation>
    <scope>NUCLEOTIDE SEQUENCE [LARGE SCALE GENOMIC DNA]</scope>
    <source>
        <strain evidence="4 5">DSM 21001</strain>
    </source>
</reference>
<evidence type="ECO:0000313" key="5">
    <source>
        <dbReference type="Proteomes" id="UP000199024"/>
    </source>
</evidence>
<dbReference type="InterPro" id="IPR013785">
    <property type="entry name" value="Aldolase_TIM"/>
</dbReference>
<dbReference type="InterPro" id="IPR036206">
    <property type="entry name" value="ThiamineP_synth_sf"/>
</dbReference>
<dbReference type="GO" id="GO:0005737">
    <property type="term" value="C:cytoplasm"/>
    <property type="evidence" value="ECO:0007669"/>
    <property type="project" value="TreeGrafter"/>
</dbReference>